<accession>A0A7X9FUE3</accession>
<comment type="caution">
    <text evidence="2">The sequence shown here is derived from an EMBL/GenBank/DDBJ whole genome shotgun (WGS) entry which is preliminary data.</text>
</comment>
<proteinExistence type="predicted"/>
<gene>
    <name evidence="2" type="ORF">GYA55_15110</name>
</gene>
<evidence type="ECO:0000256" key="1">
    <source>
        <dbReference type="SAM" id="MobiDB-lite"/>
    </source>
</evidence>
<dbReference type="AlphaFoldDB" id="A0A7X9FUE3"/>
<evidence type="ECO:0000313" key="3">
    <source>
        <dbReference type="Proteomes" id="UP000524246"/>
    </source>
</evidence>
<evidence type="ECO:0000313" key="2">
    <source>
        <dbReference type="EMBL" id="NMC64493.1"/>
    </source>
</evidence>
<feature type="region of interest" description="Disordered" evidence="1">
    <location>
        <begin position="1"/>
        <end position="20"/>
    </location>
</feature>
<sequence>MNSETKVEISTRPEGRDLTLGVGEASPSILSVLPDEAFIKSLRNGDESAFEALHARYPEEKERIEIAKIAAVEDGEGTSEYIENYGIKDKQALIEIAKIAAAKSGVGTSMFIQNYGIKDKQVLIEIAKIAAAQSGGGTSECIQNYGIKDKKALIEIALIALRGNASGTLVYLDRYNLDFLDYQTLTSFLVDDLFNNPGTIASLSQTLKQLALALPTLLSNPKLKDLSVANRLEALCALPCEHSEVCSRISKAFSSEVKTEDEVCAILATLIAHAKDLPEGLEGRALSRFALQKASGLDSILIPEDLSTNGARNLYAVLLDVGIYFDSRLSSFITIEPECWSKGSREKTLEALLLLKALHSLGGKREGVLLSQDSLSKVVSELSSDLAKSFEKKLDLNKASVSSDAVLELQRLWGDLMPIIVLYGRLSANPSWTAALPVVREAILRCLLGDFEDYKYESSEQLPFEPGVIRAWRQNPSSLRFVEAENPLTLSEEERFEAACQIVKSNLITHLQGSEFHDWAFAPILDEVSSLSKLQKEARPAALFRMLIEERKDPKRFLEALKELQSRGQEFNLPKELREDLLAISRVLDPPRNKAAKSNVIFSVVTDDPKLLLTVGDLVDTASCQNYRTGSYIQTLPGYVVDGNIKVALSFVIPVHEIEELLSGFEEALKEGRLHYLFDAPKLKLKLYIEGGESIEFHLKRAMRRHILRLGSKDNGPAILCERGYVQNHGIEKEIEKALKDLVETFRLSCGAIEAPPGTQFPASRNPCGVYSDSCGGIMEGRYESPEFVN</sequence>
<organism evidence="2 3">
    <name type="scientific">SAR324 cluster bacterium</name>
    <dbReference type="NCBI Taxonomy" id="2024889"/>
    <lineage>
        <taxon>Bacteria</taxon>
        <taxon>Deltaproteobacteria</taxon>
        <taxon>SAR324 cluster</taxon>
    </lineage>
</organism>
<dbReference type="Proteomes" id="UP000524246">
    <property type="component" value="Unassembled WGS sequence"/>
</dbReference>
<dbReference type="EMBL" id="JAAZON010000687">
    <property type="protein sequence ID" value="NMC64493.1"/>
    <property type="molecule type" value="Genomic_DNA"/>
</dbReference>
<feature type="compositionally biased region" description="Basic and acidic residues" evidence="1">
    <location>
        <begin position="1"/>
        <end position="17"/>
    </location>
</feature>
<protein>
    <submittedName>
        <fullName evidence="2">Uncharacterized protein</fullName>
    </submittedName>
</protein>
<name>A0A7X9FUE3_9DELT</name>
<reference evidence="2 3" key="1">
    <citation type="journal article" date="2020" name="Biotechnol. Biofuels">
        <title>New insights from the biogas microbiome by comprehensive genome-resolved metagenomics of nearly 1600 species originating from multiple anaerobic digesters.</title>
        <authorList>
            <person name="Campanaro S."/>
            <person name="Treu L."/>
            <person name="Rodriguez-R L.M."/>
            <person name="Kovalovszki A."/>
            <person name="Ziels R.M."/>
            <person name="Maus I."/>
            <person name="Zhu X."/>
            <person name="Kougias P.G."/>
            <person name="Basile A."/>
            <person name="Luo G."/>
            <person name="Schluter A."/>
            <person name="Konstantinidis K.T."/>
            <person name="Angelidaki I."/>
        </authorList>
    </citation>
    <scope>NUCLEOTIDE SEQUENCE [LARGE SCALE GENOMIC DNA]</scope>
    <source>
        <strain evidence="2">AS27yjCOA_65</strain>
    </source>
</reference>